<dbReference type="Gene3D" id="3.40.50.300">
    <property type="entry name" value="P-loop containing nucleotide triphosphate hydrolases"/>
    <property type="match status" value="1"/>
</dbReference>
<reference evidence="20" key="2">
    <citation type="submission" date="2025-08" db="UniProtKB">
        <authorList>
            <consortium name="Ensembl"/>
        </authorList>
    </citation>
    <scope>IDENTIFICATION</scope>
</reference>
<dbReference type="SMART" id="SM01288">
    <property type="entry name" value="FISNA"/>
    <property type="match status" value="1"/>
</dbReference>
<dbReference type="InterPro" id="IPR003877">
    <property type="entry name" value="SPRY_dom"/>
</dbReference>
<dbReference type="PROSITE" id="PS50188">
    <property type="entry name" value="B302_SPRY"/>
    <property type="match status" value="1"/>
</dbReference>
<evidence type="ECO:0000256" key="16">
    <source>
        <dbReference type="ARBA" id="ARBA00038296"/>
    </source>
</evidence>
<dbReference type="SUPFAM" id="SSF49899">
    <property type="entry name" value="Concanavalin A-like lectins/glucanases"/>
    <property type="match status" value="1"/>
</dbReference>
<dbReference type="InterPro" id="IPR051261">
    <property type="entry name" value="NLR"/>
</dbReference>
<dbReference type="InterPro" id="IPR013320">
    <property type="entry name" value="ConA-like_dom_sf"/>
</dbReference>
<dbReference type="InterPro" id="IPR041075">
    <property type="entry name" value="NOD1/2_WH"/>
</dbReference>
<dbReference type="Gene3D" id="3.80.10.10">
    <property type="entry name" value="Ribonuclease Inhibitor"/>
    <property type="match status" value="1"/>
</dbReference>
<evidence type="ECO:0000256" key="11">
    <source>
        <dbReference type="ARBA" id="ARBA00022843"/>
    </source>
</evidence>
<evidence type="ECO:0000256" key="14">
    <source>
        <dbReference type="ARBA" id="ARBA00023139"/>
    </source>
</evidence>
<reference evidence="20 21" key="1">
    <citation type="submission" date="2019-04" db="EMBL/GenBank/DDBJ databases">
        <authorList>
            <consortium name="Wellcome Sanger Institute Data Sharing"/>
        </authorList>
    </citation>
    <scope>NUCLEOTIDE SEQUENCE [LARGE SCALE GENOMIC DNA]</scope>
</reference>
<dbReference type="InterPro" id="IPR001611">
    <property type="entry name" value="Leu-rich_rpt"/>
</dbReference>
<keyword evidence="5" id="KW-0963">Cytoplasm</keyword>
<evidence type="ECO:0000256" key="6">
    <source>
        <dbReference type="ARBA" id="ARBA00022588"/>
    </source>
</evidence>
<evidence type="ECO:0000256" key="5">
    <source>
        <dbReference type="ARBA" id="ARBA00022490"/>
    </source>
</evidence>
<keyword evidence="10" id="KW-0067">ATP-binding</keyword>
<dbReference type="InterPro" id="IPR007111">
    <property type="entry name" value="NACHT_NTPase"/>
</dbReference>
<evidence type="ECO:0000259" key="18">
    <source>
        <dbReference type="PROSITE" id="PS50209"/>
    </source>
</evidence>
<organism evidence="20 21">
    <name type="scientific">Scleropages formosus</name>
    <name type="common">Asian bonytongue</name>
    <name type="synonym">Osteoglossum formosum</name>
    <dbReference type="NCBI Taxonomy" id="113540"/>
    <lineage>
        <taxon>Eukaryota</taxon>
        <taxon>Metazoa</taxon>
        <taxon>Chordata</taxon>
        <taxon>Craniata</taxon>
        <taxon>Vertebrata</taxon>
        <taxon>Euteleostomi</taxon>
        <taxon>Actinopterygii</taxon>
        <taxon>Neopterygii</taxon>
        <taxon>Teleostei</taxon>
        <taxon>Osteoglossocephala</taxon>
        <taxon>Osteoglossomorpha</taxon>
        <taxon>Osteoglossiformes</taxon>
        <taxon>Osteoglossidae</taxon>
        <taxon>Scleropages</taxon>
    </lineage>
</organism>
<dbReference type="Pfam" id="PF17779">
    <property type="entry name" value="WHD_NOD2"/>
    <property type="match status" value="1"/>
</dbReference>
<dbReference type="SMART" id="SM00449">
    <property type="entry name" value="SPRY"/>
    <property type="match status" value="1"/>
</dbReference>
<name>A0A8C9R686_SCLFO</name>
<keyword evidence="14" id="KW-0564">Palmitate</keyword>
<dbReference type="AlphaFoldDB" id="A0A8C9R686"/>
<dbReference type="Pfam" id="PF00619">
    <property type="entry name" value="CARD"/>
    <property type="match status" value="1"/>
</dbReference>
<keyword evidence="13" id="KW-0472">Membrane</keyword>
<evidence type="ECO:0000313" key="20">
    <source>
        <dbReference type="Ensembl" id="ENSSFOP00015006231.2"/>
    </source>
</evidence>
<dbReference type="InterPro" id="IPR027417">
    <property type="entry name" value="P-loop_NTPase"/>
</dbReference>
<dbReference type="Proteomes" id="UP000694397">
    <property type="component" value="Chromosome 6"/>
</dbReference>
<dbReference type="GeneTree" id="ENSGT01150000286927"/>
<evidence type="ECO:0000256" key="7">
    <source>
        <dbReference type="ARBA" id="ARBA00022614"/>
    </source>
</evidence>
<evidence type="ECO:0000256" key="3">
    <source>
        <dbReference type="ARBA" id="ARBA00004496"/>
    </source>
</evidence>
<keyword evidence="9" id="KW-0547">Nucleotide-binding</keyword>
<dbReference type="OrthoDB" id="120976at2759"/>
<evidence type="ECO:0000256" key="10">
    <source>
        <dbReference type="ARBA" id="ARBA00022840"/>
    </source>
</evidence>
<evidence type="ECO:0000256" key="15">
    <source>
        <dbReference type="ARBA" id="ARBA00023288"/>
    </source>
</evidence>
<evidence type="ECO:0000256" key="8">
    <source>
        <dbReference type="ARBA" id="ARBA00022737"/>
    </source>
</evidence>
<reference evidence="20" key="3">
    <citation type="submission" date="2025-09" db="UniProtKB">
        <authorList>
            <consortium name="Ensembl"/>
        </authorList>
    </citation>
    <scope>IDENTIFICATION</scope>
</reference>
<dbReference type="Gene3D" id="2.60.120.920">
    <property type="match status" value="1"/>
</dbReference>
<dbReference type="InterPro" id="IPR041267">
    <property type="entry name" value="NLRP_HD2"/>
</dbReference>
<comment type="subcellular location">
    <subcellularLocation>
        <location evidence="1">Basolateral cell membrane</location>
    </subcellularLocation>
    <subcellularLocation>
        <location evidence="2">Cell membrane</location>
        <topology evidence="2">Lipid-anchor</topology>
    </subcellularLocation>
    <subcellularLocation>
        <location evidence="3">Cytoplasm</location>
    </subcellularLocation>
</comment>
<dbReference type="InterPro" id="IPR032675">
    <property type="entry name" value="LRR_dom_sf"/>
</dbReference>
<dbReference type="InterPro" id="IPR001315">
    <property type="entry name" value="CARD"/>
</dbReference>
<dbReference type="Ensembl" id="ENSSFOT00015006330.2">
    <property type="protein sequence ID" value="ENSSFOP00015006231.2"/>
    <property type="gene ID" value="ENSSFOG00015032614.1"/>
</dbReference>
<keyword evidence="15" id="KW-0449">Lipoprotein</keyword>
<keyword evidence="21" id="KW-1185">Reference proteome</keyword>
<evidence type="ECO:0000259" key="19">
    <source>
        <dbReference type="PROSITE" id="PS50837"/>
    </source>
</evidence>
<dbReference type="SMART" id="SM00368">
    <property type="entry name" value="LRR_RI"/>
    <property type="match status" value="3"/>
</dbReference>
<evidence type="ECO:0000256" key="4">
    <source>
        <dbReference type="ARBA" id="ARBA00022475"/>
    </source>
</evidence>
<dbReference type="GO" id="GO:0042981">
    <property type="term" value="P:regulation of apoptotic process"/>
    <property type="evidence" value="ECO:0007669"/>
    <property type="project" value="InterPro"/>
</dbReference>
<dbReference type="SMART" id="SM00589">
    <property type="entry name" value="PRY"/>
    <property type="match status" value="1"/>
</dbReference>
<keyword evidence="4" id="KW-1003">Cell membrane</keyword>
<feature type="domain" description="CARD" evidence="18">
    <location>
        <begin position="1"/>
        <end position="68"/>
    </location>
</feature>
<keyword evidence="11" id="KW-0832">Ubl conjugation</keyword>
<feature type="domain" description="B30.2/SPRY" evidence="17">
    <location>
        <begin position="796"/>
        <end position="988"/>
    </location>
</feature>
<dbReference type="FunFam" id="3.40.50.300:FF:000210">
    <property type="entry name" value="Si:dkey-16p6.1"/>
    <property type="match status" value="1"/>
</dbReference>
<keyword evidence="7" id="KW-0433">Leucine-rich repeat</keyword>
<dbReference type="GO" id="GO:0005737">
    <property type="term" value="C:cytoplasm"/>
    <property type="evidence" value="ECO:0007669"/>
    <property type="project" value="UniProtKB-SubCell"/>
</dbReference>
<evidence type="ECO:0000256" key="2">
    <source>
        <dbReference type="ARBA" id="ARBA00004193"/>
    </source>
</evidence>
<sequence>MPIADELLQSNMIHKETYSKLMSLGTSQDKMRELYIALDSGGDRVKYAFYTSLMKNCPHLVMDSASTDIKTRIRWSAICLRLLFSSVAESQKTAQDDLKDTLKKKYECIFEGVALHGNKIYINNIYTELYITEWKNEGVNTEHEVRQIETQSRSQATDGTIIFCNGIFRCLTGQNKSVRTVLTKGIAGIGKTVSVQKFVLDWAEGRANRDIQLMFVFPFRELNLIKDKQYSLLGLFHYFHPEIKDKLSSEKDIKQKTVIIFDGLDENRVPLNFDSMNFCDETEPASVGVLITSLIKGNLLPTALLWITSRPAAVGQIPGEYIDQMTEIRGFNDPQKEEYFRKRFSDQNLATRIISHMKTLRSLYIMCYIPVFCWILAIVLEQMLGKDSSGEIPTTLTQMYTHFLLIQTGRMTKKYSLQREKEMIMKLGKLAFNQLQRGNLIFYEEDLNTCGIDVTDASVHSGLCTQIFKTEHLMVQRNVYSFVHLSIQEFLAALFVSDTYGEHKKNVLDQRHFRRFKWLFQRKNLFYLHKSAVDKALESNNGHLDLFLRFLLGISLESNQSLLKGFLTQTEGSSESIESTVKYIKKKIKDKLPPERSINLFHCLNELNDNTLVEEIQRYLNSGDMSTQQLSPGQWSALVFVLLTSREKRDVFDLKKYTRSDEGLLRLMPVVQFSRTALLNQCGLTKRCCEALASVLISDSCSHLRELDLSDNDLQDSGVKKLSAGLGNKHCKLEVLRLSLCRVTEEGCASLASSLHSNPCSQLKELDLSYNHPGDSGAKLLSDLLEDPHCKLETLHVDHGGQCRIRPGLLKYSCQFTLDPNTANTHLYLSEDNRKVTWSEEEQKHPDHPDRFDCWEQVVCVESVSGGCYWEVQWTGNGAVIGVTYKGIRRKGKSVDCRLGYNEKSWVLFCSDRSYYVSHNNIHSAIAVPPAHRVGVYVDCVSGALSFYSVSSGELTLLYRFSSTFAEPLSPAFRVWGSNSSVFLCEME</sequence>
<dbReference type="InterPro" id="IPR006574">
    <property type="entry name" value="PRY"/>
</dbReference>
<evidence type="ECO:0000313" key="21">
    <source>
        <dbReference type="Proteomes" id="UP000694397"/>
    </source>
</evidence>
<keyword evidence="8" id="KW-0677">Repeat</keyword>
<dbReference type="Pfam" id="PF13765">
    <property type="entry name" value="PRY"/>
    <property type="match status" value="1"/>
</dbReference>
<dbReference type="PROSITE" id="PS50837">
    <property type="entry name" value="NACHT"/>
    <property type="match status" value="1"/>
</dbReference>
<dbReference type="PRINTS" id="PR01407">
    <property type="entry name" value="BUTYPHLNCDUF"/>
</dbReference>
<dbReference type="PANTHER" id="PTHR24106">
    <property type="entry name" value="NACHT, LRR AND CARD DOMAINS-CONTAINING"/>
    <property type="match status" value="1"/>
</dbReference>
<dbReference type="Pfam" id="PF05729">
    <property type="entry name" value="NACHT"/>
    <property type="match status" value="1"/>
</dbReference>
<keyword evidence="6" id="KW-0399">Innate immunity</keyword>
<gene>
    <name evidence="20" type="primary">LOC108932021</name>
</gene>
<dbReference type="SUPFAM" id="SSF47986">
    <property type="entry name" value="DEATH domain"/>
    <property type="match status" value="1"/>
</dbReference>
<dbReference type="GO" id="GO:0045087">
    <property type="term" value="P:innate immune response"/>
    <property type="evidence" value="ECO:0007669"/>
    <property type="project" value="UniProtKB-KW"/>
</dbReference>
<evidence type="ECO:0000256" key="12">
    <source>
        <dbReference type="ARBA" id="ARBA00022859"/>
    </source>
</evidence>
<evidence type="ECO:0000259" key="17">
    <source>
        <dbReference type="PROSITE" id="PS50188"/>
    </source>
</evidence>
<evidence type="ECO:0000256" key="1">
    <source>
        <dbReference type="ARBA" id="ARBA00004187"/>
    </source>
</evidence>
<dbReference type="Pfam" id="PF13516">
    <property type="entry name" value="LRR_6"/>
    <property type="match status" value="3"/>
</dbReference>
<dbReference type="InterPro" id="IPR029495">
    <property type="entry name" value="NACHT-assoc"/>
</dbReference>
<dbReference type="InterPro" id="IPR001870">
    <property type="entry name" value="B30.2/SPRY"/>
</dbReference>
<dbReference type="InterPro" id="IPR011029">
    <property type="entry name" value="DEATH-like_dom_sf"/>
</dbReference>
<dbReference type="SUPFAM" id="SSF52047">
    <property type="entry name" value="RNI-like"/>
    <property type="match status" value="1"/>
</dbReference>
<protein>
    <recommendedName>
        <fullName evidence="22">Protein NLRC3-like</fullName>
    </recommendedName>
</protein>
<dbReference type="GO" id="GO:0016323">
    <property type="term" value="C:basolateral plasma membrane"/>
    <property type="evidence" value="ECO:0007669"/>
    <property type="project" value="UniProtKB-SubCell"/>
</dbReference>
<evidence type="ECO:0000256" key="13">
    <source>
        <dbReference type="ARBA" id="ARBA00023136"/>
    </source>
</evidence>
<dbReference type="Pfam" id="PF14484">
    <property type="entry name" value="FISNA"/>
    <property type="match status" value="1"/>
</dbReference>
<evidence type="ECO:0000256" key="9">
    <source>
        <dbReference type="ARBA" id="ARBA00022741"/>
    </source>
</evidence>
<evidence type="ECO:0008006" key="22">
    <source>
        <dbReference type="Google" id="ProtNLM"/>
    </source>
</evidence>
<dbReference type="Pfam" id="PF17776">
    <property type="entry name" value="NLRC4_HD2"/>
    <property type="match status" value="1"/>
</dbReference>
<dbReference type="PROSITE" id="PS50209">
    <property type="entry name" value="CARD"/>
    <property type="match status" value="1"/>
</dbReference>
<dbReference type="InterPro" id="IPR043136">
    <property type="entry name" value="B30.2/SPRY_sf"/>
</dbReference>
<dbReference type="Pfam" id="PF00622">
    <property type="entry name" value="SPRY"/>
    <property type="match status" value="1"/>
</dbReference>
<dbReference type="CDD" id="cd16040">
    <property type="entry name" value="SPRY_PRY_SNTX"/>
    <property type="match status" value="1"/>
</dbReference>
<dbReference type="InterPro" id="IPR003879">
    <property type="entry name" value="Butyrophylin_SPRY"/>
</dbReference>
<accession>A0A8C9R686</accession>
<proteinExistence type="inferred from homology"/>
<dbReference type="Gene3D" id="1.10.533.10">
    <property type="entry name" value="Death Domain, Fas"/>
    <property type="match status" value="1"/>
</dbReference>
<keyword evidence="12" id="KW-0391">Immunity</keyword>
<feature type="domain" description="NACHT" evidence="19">
    <location>
        <begin position="179"/>
        <end position="313"/>
    </location>
</feature>
<comment type="similarity">
    <text evidence="16">Belongs to the NOD1-NOD2 family.</text>
</comment>
<dbReference type="GO" id="GO:0005524">
    <property type="term" value="F:ATP binding"/>
    <property type="evidence" value="ECO:0007669"/>
    <property type="project" value="UniProtKB-KW"/>
</dbReference>